<dbReference type="SMART" id="SM01381">
    <property type="entry name" value="7TM_GPCR_Srsx"/>
    <property type="match status" value="1"/>
</dbReference>
<feature type="transmembrane region" description="Helical" evidence="11">
    <location>
        <begin position="43"/>
        <end position="62"/>
    </location>
</feature>
<dbReference type="GO" id="GO:0051379">
    <property type="term" value="F:epinephrine binding"/>
    <property type="evidence" value="ECO:0007669"/>
    <property type="project" value="TreeGrafter"/>
</dbReference>
<evidence type="ECO:0000256" key="11">
    <source>
        <dbReference type="SAM" id="Phobius"/>
    </source>
</evidence>
<evidence type="ECO:0000256" key="9">
    <source>
        <dbReference type="ARBA" id="ARBA00023224"/>
    </source>
</evidence>
<keyword evidence="3 10" id="KW-0812">Transmembrane</keyword>
<evidence type="ECO:0000256" key="10">
    <source>
        <dbReference type="RuleBase" id="RU000688"/>
    </source>
</evidence>
<evidence type="ECO:0000259" key="12">
    <source>
        <dbReference type="PROSITE" id="PS50262"/>
    </source>
</evidence>
<keyword evidence="5 10" id="KW-0297">G-protein coupled receptor</keyword>
<evidence type="ECO:0000256" key="1">
    <source>
        <dbReference type="ARBA" id="ARBA00004651"/>
    </source>
</evidence>
<keyword evidence="7" id="KW-1015">Disulfide bond</keyword>
<keyword evidence="14" id="KW-1185">Reference proteome</keyword>
<evidence type="ECO:0000256" key="3">
    <source>
        <dbReference type="ARBA" id="ARBA00022692"/>
    </source>
</evidence>
<dbReference type="InterPro" id="IPR017452">
    <property type="entry name" value="GPCR_Rhodpsn_7TM"/>
</dbReference>
<dbReference type="PANTHER" id="PTHR24248:SF3">
    <property type="entry name" value="BETA-3 ADRENERGIC RECEPTOR"/>
    <property type="match status" value="1"/>
</dbReference>
<dbReference type="AlphaFoldDB" id="A0A9W7WD36"/>
<evidence type="ECO:0000256" key="8">
    <source>
        <dbReference type="ARBA" id="ARBA00023170"/>
    </source>
</evidence>
<feature type="transmembrane region" description="Helical" evidence="11">
    <location>
        <begin position="262"/>
        <end position="282"/>
    </location>
</feature>
<dbReference type="GO" id="GO:0004938">
    <property type="term" value="F:alpha2-adrenergic receptor activity"/>
    <property type="evidence" value="ECO:0007669"/>
    <property type="project" value="UniProtKB-ARBA"/>
</dbReference>
<dbReference type="PROSITE" id="PS00237">
    <property type="entry name" value="G_PROTEIN_RECEP_F1_1"/>
    <property type="match status" value="1"/>
</dbReference>
<dbReference type="PANTHER" id="PTHR24248">
    <property type="entry name" value="ADRENERGIC RECEPTOR-RELATED G-PROTEIN COUPLED RECEPTOR"/>
    <property type="match status" value="1"/>
</dbReference>
<keyword evidence="2" id="KW-1003">Cell membrane</keyword>
<keyword evidence="6 11" id="KW-0472">Membrane</keyword>
<dbReference type="PROSITE" id="PS50262">
    <property type="entry name" value="G_PROTEIN_RECEP_F1_2"/>
    <property type="match status" value="1"/>
</dbReference>
<dbReference type="Proteomes" id="UP001059041">
    <property type="component" value="Linkage Group LG22"/>
</dbReference>
<organism evidence="13 14">
    <name type="scientific">Triplophysa rosa</name>
    <name type="common">Cave loach</name>
    <dbReference type="NCBI Taxonomy" id="992332"/>
    <lineage>
        <taxon>Eukaryota</taxon>
        <taxon>Metazoa</taxon>
        <taxon>Chordata</taxon>
        <taxon>Craniata</taxon>
        <taxon>Vertebrata</taxon>
        <taxon>Euteleostomi</taxon>
        <taxon>Actinopterygii</taxon>
        <taxon>Neopterygii</taxon>
        <taxon>Teleostei</taxon>
        <taxon>Ostariophysi</taxon>
        <taxon>Cypriniformes</taxon>
        <taxon>Nemacheilidae</taxon>
        <taxon>Triplophysa</taxon>
    </lineage>
</organism>
<evidence type="ECO:0000256" key="5">
    <source>
        <dbReference type="ARBA" id="ARBA00023040"/>
    </source>
</evidence>
<dbReference type="OrthoDB" id="5983033at2759"/>
<dbReference type="SUPFAM" id="SSF81321">
    <property type="entry name" value="Family A G protein-coupled receptor-like"/>
    <property type="match status" value="1"/>
</dbReference>
<feature type="transmembrane region" description="Helical" evidence="11">
    <location>
        <begin position="82"/>
        <end position="102"/>
    </location>
</feature>
<dbReference type="PRINTS" id="PR00237">
    <property type="entry name" value="GPCRRHODOPSN"/>
</dbReference>
<keyword evidence="9 10" id="KW-0807">Transducer</keyword>
<comment type="similarity">
    <text evidence="10">Belongs to the G-protein coupled receptor 1 family.</text>
</comment>
<feature type="transmembrane region" description="Helical" evidence="11">
    <location>
        <begin position="6"/>
        <end position="31"/>
    </location>
</feature>
<proteinExistence type="inferred from homology"/>
<protein>
    <submittedName>
        <fullName evidence="13">Adrenoceptor beta 3b</fullName>
    </submittedName>
</protein>
<accession>A0A9W7WD36</accession>
<dbReference type="GO" id="GO:0071880">
    <property type="term" value="P:adenylate cyclase-activating adrenergic receptor signaling pathway"/>
    <property type="evidence" value="ECO:0007669"/>
    <property type="project" value="TreeGrafter"/>
</dbReference>
<feature type="transmembrane region" description="Helical" evidence="11">
    <location>
        <begin position="294"/>
        <end position="314"/>
    </location>
</feature>
<keyword evidence="8 10" id="KW-0675">Receptor</keyword>
<reference evidence="13" key="1">
    <citation type="submission" date="2021-02" db="EMBL/GenBank/DDBJ databases">
        <title>Comparative genomics reveals that relaxation of natural selection precedes convergent phenotypic evolution of cavefish.</title>
        <authorList>
            <person name="Peng Z."/>
        </authorList>
    </citation>
    <scope>NUCLEOTIDE SEQUENCE</scope>
    <source>
        <tissue evidence="13">Muscle</tissue>
    </source>
</reference>
<dbReference type="GO" id="GO:0043410">
    <property type="term" value="P:positive regulation of MAPK cascade"/>
    <property type="evidence" value="ECO:0007669"/>
    <property type="project" value="TreeGrafter"/>
</dbReference>
<evidence type="ECO:0000313" key="13">
    <source>
        <dbReference type="EMBL" id="KAI7793488.1"/>
    </source>
</evidence>
<feature type="domain" description="G-protein coupled receptors family 1 profile" evidence="12">
    <location>
        <begin position="23"/>
        <end position="313"/>
    </location>
</feature>
<dbReference type="EMBL" id="JAFHDT010000022">
    <property type="protein sequence ID" value="KAI7793488.1"/>
    <property type="molecule type" value="Genomic_DNA"/>
</dbReference>
<gene>
    <name evidence="13" type="ORF">IRJ41_025010</name>
</gene>
<evidence type="ECO:0000256" key="2">
    <source>
        <dbReference type="ARBA" id="ARBA00022475"/>
    </source>
</evidence>
<dbReference type="GO" id="GO:0015052">
    <property type="term" value="F:beta3-adrenergic receptor activity"/>
    <property type="evidence" value="ECO:0007669"/>
    <property type="project" value="TreeGrafter"/>
</dbReference>
<feature type="transmembrane region" description="Helical" evidence="11">
    <location>
        <begin position="181"/>
        <end position="200"/>
    </location>
</feature>
<sequence>MSTNIHPLLVFALALVIFFTVMGNLLVIVAIARTPQLRTPTNVFIISMAVADLIMGCVVQPLGTSVVVTGKWLLGSTVCDFWTSVDVLCVTASIETLCAIAVERYVAVTKPLKHQVLLDKPRVGYIVCVVWMVSSLVSFVPIMNHHSRASDNDSRKCYDDPHCCDFHTNKTYAICSSVVSFYVPLVIMVFVYGKVFAVATRQLKRIHKDRQRFLSVSVEDSEKQYKTDESCGSPLPADLDDRRPSPRPLKHVFREHKALKTLGIIMGLFILCWLPFFLFNIIKAFNREVLSQHVFLFFNWMGYVNSGLNPLIYCHSPEYRTAFQNLLGCKIKRLDSDAMRQHLQTLTSCIHRNSSVRMVCLANKNPTVAQSTNVKDAEVEAPLGSEVQS</sequence>
<evidence type="ECO:0000313" key="14">
    <source>
        <dbReference type="Proteomes" id="UP001059041"/>
    </source>
</evidence>
<comment type="caution">
    <text evidence="13">The sequence shown here is derived from an EMBL/GenBank/DDBJ whole genome shotgun (WGS) entry which is preliminary data.</text>
</comment>
<keyword evidence="4 11" id="KW-1133">Transmembrane helix</keyword>
<evidence type="ECO:0000256" key="7">
    <source>
        <dbReference type="ARBA" id="ARBA00023157"/>
    </source>
</evidence>
<dbReference type="GO" id="GO:0002025">
    <property type="term" value="P:norepinephrine-epinephrine-mediated vasodilation involved in regulation of systemic arterial blood pressure"/>
    <property type="evidence" value="ECO:0007669"/>
    <property type="project" value="TreeGrafter"/>
</dbReference>
<evidence type="ECO:0000256" key="6">
    <source>
        <dbReference type="ARBA" id="ARBA00023136"/>
    </source>
</evidence>
<dbReference type="Gene3D" id="1.20.1070.10">
    <property type="entry name" value="Rhodopsin 7-helix transmembrane proteins"/>
    <property type="match status" value="1"/>
</dbReference>
<comment type="subcellular location">
    <subcellularLocation>
        <location evidence="1">Cell membrane</location>
        <topology evidence="1">Multi-pass membrane protein</topology>
    </subcellularLocation>
</comment>
<name>A0A9W7WD36_TRIRA</name>
<feature type="transmembrane region" description="Helical" evidence="11">
    <location>
        <begin position="123"/>
        <end position="143"/>
    </location>
</feature>
<dbReference type="InterPro" id="IPR000276">
    <property type="entry name" value="GPCR_Rhodpsn"/>
</dbReference>
<dbReference type="GO" id="GO:0005886">
    <property type="term" value="C:plasma membrane"/>
    <property type="evidence" value="ECO:0007669"/>
    <property type="project" value="UniProtKB-SubCell"/>
</dbReference>
<dbReference type="Pfam" id="PF00001">
    <property type="entry name" value="7tm_1"/>
    <property type="match status" value="1"/>
</dbReference>
<evidence type="ECO:0000256" key="4">
    <source>
        <dbReference type="ARBA" id="ARBA00022989"/>
    </source>
</evidence>
<dbReference type="GO" id="GO:0071881">
    <property type="term" value="P:adenylate cyclase-inhibiting adrenergic receptor signaling pathway"/>
    <property type="evidence" value="ECO:0007669"/>
    <property type="project" value="UniProtKB-ARBA"/>
</dbReference>